<dbReference type="AlphaFoldDB" id="A0A1V4AQU2"/>
<dbReference type="Pfam" id="PF13546">
    <property type="entry name" value="DDE_5"/>
    <property type="match status" value="1"/>
</dbReference>
<evidence type="ECO:0000259" key="1">
    <source>
        <dbReference type="Pfam" id="PF13546"/>
    </source>
</evidence>
<name>A0A1V4AQU2_9BACT</name>
<feature type="domain" description="Transposase IS701-like DDE" evidence="1">
    <location>
        <begin position="18"/>
        <end position="78"/>
    </location>
</feature>
<sequence>MSIFGANIPLLITFLKYFASCLSKKQMALLTLVIYALFKDYKRNSLDAMARATHTDYQKFQYFFSDSKWDIQAIKRTRLEIIQKQRTTAP</sequence>
<comment type="caution">
    <text evidence="2">The sequence shown here is derived from an EMBL/GenBank/DDBJ whole genome shotgun (WGS) entry which is preliminary data.</text>
</comment>
<dbReference type="EMBL" id="AYTS01000143">
    <property type="protein sequence ID" value="OOP55460.1"/>
    <property type="molecule type" value="Genomic_DNA"/>
</dbReference>
<gene>
    <name evidence="2" type="ORF">AYP45_14645</name>
</gene>
<accession>A0A1V4AQU2</accession>
<dbReference type="InterPro" id="IPR038721">
    <property type="entry name" value="IS701-like_DDE_dom"/>
</dbReference>
<feature type="non-terminal residue" evidence="2">
    <location>
        <position position="90"/>
    </location>
</feature>
<dbReference type="Proteomes" id="UP000189681">
    <property type="component" value="Unassembled WGS sequence"/>
</dbReference>
<proteinExistence type="predicted"/>
<evidence type="ECO:0000313" key="3">
    <source>
        <dbReference type="Proteomes" id="UP000189681"/>
    </source>
</evidence>
<protein>
    <recommendedName>
        <fullName evidence="1">Transposase IS701-like DDE domain-containing protein</fullName>
    </recommendedName>
</protein>
<organism evidence="2 3">
    <name type="scientific">Candidatus Brocadia carolinensis</name>
    <dbReference type="NCBI Taxonomy" id="1004156"/>
    <lineage>
        <taxon>Bacteria</taxon>
        <taxon>Pseudomonadati</taxon>
        <taxon>Planctomycetota</taxon>
        <taxon>Candidatus Brocadiia</taxon>
        <taxon>Candidatus Brocadiales</taxon>
        <taxon>Candidatus Brocadiaceae</taxon>
        <taxon>Candidatus Brocadia</taxon>
    </lineage>
</organism>
<evidence type="ECO:0000313" key="2">
    <source>
        <dbReference type="EMBL" id="OOP55460.1"/>
    </source>
</evidence>
<reference evidence="2 3" key="1">
    <citation type="journal article" date="2017" name="Water Res.">
        <title>Discovery and metagenomic analysis of an anammox bacterial enrichment related to Candidatus "Brocadia caroliniensis" in a full-scale glycerol-fed nitritation-denitritation separate centrate treatment process.</title>
        <authorList>
            <person name="Park H."/>
            <person name="Brotto A.C."/>
            <person name="van Loosdrecht M.C."/>
            <person name="Chandran K."/>
        </authorList>
    </citation>
    <scope>NUCLEOTIDE SEQUENCE [LARGE SCALE GENOMIC DNA]</scope>
    <source>
        <strain evidence="2">26THWARD</strain>
    </source>
</reference>